<proteinExistence type="predicted"/>
<name>A0A956NID3_UNCEI</name>
<gene>
    <name evidence="1" type="ORF">KDA27_25900</name>
</gene>
<protein>
    <submittedName>
        <fullName evidence="1">Uncharacterized protein</fullName>
    </submittedName>
</protein>
<accession>A0A956NID3</accession>
<dbReference type="AlphaFoldDB" id="A0A956NID3"/>
<evidence type="ECO:0000313" key="1">
    <source>
        <dbReference type="EMBL" id="MCA9759252.1"/>
    </source>
</evidence>
<reference evidence="1" key="1">
    <citation type="submission" date="2020-04" db="EMBL/GenBank/DDBJ databases">
        <authorList>
            <person name="Zhang T."/>
        </authorList>
    </citation>
    <scope>NUCLEOTIDE SEQUENCE</scope>
    <source>
        <strain evidence="1">HKST-UBA02</strain>
    </source>
</reference>
<reference evidence="1" key="2">
    <citation type="journal article" date="2021" name="Microbiome">
        <title>Successional dynamics and alternative stable states in a saline activated sludge microbial community over 9 years.</title>
        <authorList>
            <person name="Wang Y."/>
            <person name="Ye J."/>
            <person name="Ju F."/>
            <person name="Liu L."/>
            <person name="Boyd J.A."/>
            <person name="Deng Y."/>
            <person name="Parks D.H."/>
            <person name="Jiang X."/>
            <person name="Yin X."/>
            <person name="Woodcroft B.J."/>
            <person name="Tyson G.W."/>
            <person name="Hugenholtz P."/>
            <person name="Polz M.F."/>
            <person name="Zhang T."/>
        </authorList>
    </citation>
    <scope>NUCLEOTIDE SEQUENCE</scope>
    <source>
        <strain evidence="1">HKST-UBA02</strain>
    </source>
</reference>
<sequence length="76" mass="8185">MAYLGVEIKVNAGRFLTKSARGQLGAFAHFTKRYVGSRTGLLVAAKGSANKSKIERELAGEMIDNGVVLFLLTLLD</sequence>
<dbReference type="Proteomes" id="UP000739538">
    <property type="component" value="Unassembled WGS sequence"/>
</dbReference>
<comment type="caution">
    <text evidence="1">The sequence shown here is derived from an EMBL/GenBank/DDBJ whole genome shotgun (WGS) entry which is preliminary data.</text>
</comment>
<dbReference type="EMBL" id="JAGQHS010000296">
    <property type="protein sequence ID" value="MCA9759252.1"/>
    <property type="molecule type" value="Genomic_DNA"/>
</dbReference>
<organism evidence="1 2">
    <name type="scientific">Eiseniibacteriota bacterium</name>
    <dbReference type="NCBI Taxonomy" id="2212470"/>
    <lineage>
        <taxon>Bacteria</taxon>
        <taxon>Candidatus Eiseniibacteriota</taxon>
    </lineage>
</organism>
<evidence type="ECO:0000313" key="2">
    <source>
        <dbReference type="Proteomes" id="UP000739538"/>
    </source>
</evidence>